<evidence type="ECO:0000256" key="1">
    <source>
        <dbReference type="ARBA" id="ARBA00004123"/>
    </source>
</evidence>
<dbReference type="OrthoDB" id="413520at2759"/>
<organism evidence="9 10">
    <name type="scientific">Tropilaelaps mercedesae</name>
    <dbReference type="NCBI Taxonomy" id="418985"/>
    <lineage>
        <taxon>Eukaryota</taxon>
        <taxon>Metazoa</taxon>
        <taxon>Ecdysozoa</taxon>
        <taxon>Arthropoda</taxon>
        <taxon>Chelicerata</taxon>
        <taxon>Arachnida</taxon>
        <taxon>Acari</taxon>
        <taxon>Parasitiformes</taxon>
        <taxon>Mesostigmata</taxon>
        <taxon>Gamasina</taxon>
        <taxon>Dermanyssoidea</taxon>
        <taxon>Laelapidae</taxon>
        <taxon>Tropilaelaps</taxon>
    </lineage>
</organism>
<dbReference type="InParanoid" id="A0A1V9X7K1"/>
<keyword evidence="7 9" id="KW-0808">Transferase</keyword>
<dbReference type="InterPro" id="IPR029063">
    <property type="entry name" value="SAM-dependent_MTases_sf"/>
</dbReference>
<gene>
    <name evidence="9" type="ORF">BIW11_01858</name>
</gene>
<dbReference type="Gene3D" id="3.40.50.150">
    <property type="entry name" value="Vaccinia Virus protein VP39"/>
    <property type="match status" value="1"/>
</dbReference>
<evidence type="ECO:0000256" key="4">
    <source>
        <dbReference type="ARBA" id="ARBA00020594"/>
    </source>
</evidence>
<evidence type="ECO:0000313" key="10">
    <source>
        <dbReference type="Proteomes" id="UP000192247"/>
    </source>
</evidence>
<dbReference type="InterPro" id="IPR019410">
    <property type="entry name" value="Methyltransf_16"/>
</dbReference>
<dbReference type="STRING" id="418985.A0A1V9X7K1"/>
<keyword evidence="5" id="KW-0963">Cytoplasm</keyword>
<comment type="caution">
    <text evidence="9">The sequence shown here is derived from an EMBL/GenBank/DDBJ whole genome shotgun (WGS) entry which is preliminary data.</text>
</comment>
<dbReference type="PANTHER" id="PTHR13539">
    <property type="entry name" value="CALMODULIN-LYSINE N-METHYLTRANSFERASE"/>
    <property type="match status" value="1"/>
</dbReference>
<proteinExistence type="predicted"/>
<accession>A0A1V9X7K1</accession>
<dbReference type="CDD" id="cd02440">
    <property type="entry name" value="AdoMet_MTases"/>
    <property type="match status" value="1"/>
</dbReference>
<evidence type="ECO:0000256" key="6">
    <source>
        <dbReference type="ARBA" id="ARBA00022603"/>
    </source>
</evidence>
<dbReference type="GO" id="GO:0005634">
    <property type="term" value="C:nucleus"/>
    <property type="evidence" value="ECO:0007669"/>
    <property type="project" value="UniProtKB-SubCell"/>
</dbReference>
<dbReference type="Proteomes" id="UP000192247">
    <property type="component" value="Unassembled WGS sequence"/>
</dbReference>
<sequence>MAADIRKKLAKSGDKKTNKSVLSAGAGASVAKMRWRMLAKALHEGRVSEAGLFIGSVRRFHHFGLLQLSRVSEECQEQCDAEGQQPVLPCMDENELTEAWFVAKCLKEPQFSLRVRFLPSRVSVNELQGYNNTGNVCLWPSEEVMAYYVMKNKELFQGKSVLELGGGMTCLAGFTVAATTRAGEVFLTDGNHRCVANAQLMLDANRGAFGSCAVHTRRLRWDEDNDMNDLQGRFDVILVADCLYFDDGRDPLAQTVWNLLKDDGIAVILAPARGHTFQDFVKLATGRGFEADLLLAYDTCVWELHSRYLKEKPQVYDANLHYPQMLILRKTAI</sequence>
<reference evidence="9 10" key="1">
    <citation type="journal article" date="2017" name="Gigascience">
        <title>Draft genome of the honey bee ectoparasitic mite, Tropilaelaps mercedesae, is shaped by the parasitic life history.</title>
        <authorList>
            <person name="Dong X."/>
            <person name="Armstrong S.D."/>
            <person name="Xia D."/>
            <person name="Makepeace B.L."/>
            <person name="Darby A.C."/>
            <person name="Kadowaki T."/>
        </authorList>
    </citation>
    <scope>NUCLEOTIDE SEQUENCE [LARGE SCALE GENOMIC DNA]</scope>
    <source>
        <strain evidence="9">Wuxi-XJTLU</strain>
    </source>
</reference>
<dbReference type="GO" id="GO:0032259">
    <property type="term" value="P:methylation"/>
    <property type="evidence" value="ECO:0007669"/>
    <property type="project" value="UniProtKB-KW"/>
</dbReference>
<dbReference type="FunCoup" id="A0A1V9X7K1">
    <property type="interactions" value="1325"/>
</dbReference>
<dbReference type="SUPFAM" id="SSF53335">
    <property type="entry name" value="S-adenosyl-L-methionine-dependent methyltransferases"/>
    <property type="match status" value="1"/>
</dbReference>
<evidence type="ECO:0000256" key="8">
    <source>
        <dbReference type="ARBA" id="ARBA00023242"/>
    </source>
</evidence>
<dbReference type="EMBL" id="MNPL01021347">
    <property type="protein sequence ID" value="OQR69378.1"/>
    <property type="molecule type" value="Genomic_DNA"/>
</dbReference>
<evidence type="ECO:0000256" key="7">
    <source>
        <dbReference type="ARBA" id="ARBA00022679"/>
    </source>
</evidence>
<dbReference type="PANTHER" id="PTHR13539:SF3">
    <property type="entry name" value="CALMODULIN-LYSINE N-METHYLTRANSFERASE"/>
    <property type="match status" value="1"/>
</dbReference>
<dbReference type="AlphaFoldDB" id="A0A1V9X7K1"/>
<evidence type="ECO:0000256" key="3">
    <source>
        <dbReference type="ARBA" id="ARBA00011914"/>
    </source>
</evidence>
<evidence type="ECO:0000256" key="2">
    <source>
        <dbReference type="ARBA" id="ARBA00004496"/>
    </source>
</evidence>
<keyword evidence="10" id="KW-1185">Reference proteome</keyword>
<dbReference type="EC" id="2.1.1.60" evidence="3"/>
<dbReference type="GO" id="GO:0018025">
    <property type="term" value="F:calmodulin-lysine N-methyltransferase activity"/>
    <property type="evidence" value="ECO:0007669"/>
    <property type="project" value="UniProtKB-EC"/>
</dbReference>
<dbReference type="Pfam" id="PF10294">
    <property type="entry name" value="Methyltransf_16"/>
    <property type="match status" value="1"/>
</dbReference>
<protein>
    <recommendedName>
        <fullName evidence="4">Calmodulin-lysine N-methyltransferase</fullName>
        <ecNumber evidence="3">2.1.1.60</ecNumber>
    </recommendedName>
</protein>
<dbReference type="InterPro" id="IPR025800">
    <property type="entry name" value="CaM-Lys-N-MeTrfase"/>
</dbReference>
<name>A0A1V9X7K1_9ACAR</name>
<comment type="subcellular location">
    <subcellularLocation>
        <location evidence="2">Cytoplasm</location>
    </subcellularLocation>
    <subcellularLocation>
        <location evidence="1">Nucleus</location>
    </subcellularLocation>
</comment>
<evidence type="ECO:0000256" key="5">
    <source>
        <dbReference type="ARBA" id="ARBA00022490"/>
    </source>
</evidence>
<keyword evidence="6 9" id="KW-0489">Methyltransferase</keyword>
<dbReference type="GO" id="GO:0005737">
    <property type="term" value="C:cytoplasm"/>
    <property type="evidence" value="ECO:0007669"/>
    <property type="project" value="UniProtKB-SubCell"/>
</dbReference>
<keyword evidence="8" id="KW-0539">Nucleus</keyword>
<evidence type="ECO:0000313" key="9">
    <source>
        <dbReference type="EMBL" id="OQR69378.1"/>
    </source>
</evidence>